<sequence>MRFLQSSIRFAFNKKSTIMRALVAVFLLVSILVICCEAQLLGRYYGGQQNQGYGDRREYRPVNPRLNPYRPHHPPPFYYDD</sequence>
<reference evidence="2" key="1">
    <citation type="submission" date="2021-06" db="EMBL/GenBank/DDBJ databases">
        <authorList>
            <person name="Hodson N. C."/>
            <person name="Mongue J. A."/>
            <person name="Jaron S. K."/>
        </authorList>
    </citation>
    <scope>NUCLEOTIDE SEQUENCE</scope>
</reference>
<evidence type="ECO:0000313" key="3">
    <source>
        <dbReference type="Proteomes" id="UP000708208"/>
    </source>
</evidence>
<evidence type="ECO:0000313" key="2">
    <source>
        <dbReference type="EMBL" id="CAG7821305.1"/>
    </source>
</evidence>
<gene>
    <name evidence="2" type="ORF">AFUS01_LOCUS31652</name>
</gene>
<organism evidence="2 3">
    <name type="scientific">Allacma fusca</name>
    <dbReference type="NCBI Taxonomy" id="39272"/>
    <lineage>
        <taxon>Eukaryota</taxon>
        <taxon>Metazoa</taxon>
        <taxon>Ecdysozoa</taxon>
        <taxon>Arthropoda</taxon>
        <taxon>Hexapoda</taxon>
        <taxon>Collembola</taxon>
        <taxon>Symphypleona</taxon>
        <taxon>Sminthuridae</taxon>
        <taxon>Allacma</taxon>
    </lineage>
</organism>
<accession>A0A8J2PNK0</accession>
<feature type="region of interest" description="Disordered" evidence="1">
    <location>
        <begin position="48"/>
        <end position="81"/>
    </location>
</feature>
<evidence type="ECO:0000256" key="1">
    <source>
        <dbReference type="SAM" id="MobiDB-lite"/>
    </source>
</evidence>
<dbReference type="AlphaFoldDB" id="A0A8J2PNK0"/>
<proteinExistence type="predicted"/>
<comment type="caution">
    <text evidence="2">The sequence shown here is derived from an EMBL/GenBank/DDBJ whole genome shotgun (WGS) entry which is preliminary data.</text>
</comment>
<keyword evidence="3" id="KW-1185">Reference proteome</keyword>
<name>A0A8J2PNK0_9HEXA</name>
<protein>
    <submittedName>
        <fullName evidence="2">Uncharacterized protein</fullName>
    </submittedName>
</protein>
<dbReference type="Proteomes" id="UP000708208">
    <property type="component" value="Unassembled WGS sequence"/>
</dbReference>
<dbReference type="EMBL" id="CAJVCH010506659">
    <property type="protein sequence ID" value="CAG7821305.1"/>
    <property type="molecule type" value="Genomic_DNA"/>
</dbReference>